<evidence type="ECO:0000256" key="5">
    <source>
        <dbReference type="ARBA" id="ARBA00022840"/>
    </source>
</evidence>
<dbReference type="SMART" id="SM00382">
    <property type="entry name" value="AAA"/>
    <property type="match status" value="1"/>
</dbReference>
<dbReference type="InterPro" id="IPR022467">
    <property type="entry name" value="ABC_transprt_ATP-bd_su_PQQ"/>
</dbReference>
<dbReference type="InterPro" id="IPR003439">
    <property type="entry name" value="ABC_transporter-like_ATP-bd"/>
</dbReference>
<keyword evidence="3" id="KW-0536">Nodulation</keyword>
<dbReference type="GO" id="GO:0016887">
    <property type="term" value="F:ATP hydrolysis activity"/>
    <property type="evidence" value="ECO:0007669"/>
    <property type="project" value="InterPro"/>
</dbReference>
<dbReference type="PROSITE" id="PS50893">
    <property type="entry name" value="ABC_TRANSPORTER_2"/>
    <property type="match status" value="1"/>
</dbReference>
<keyword evidence="2" id="KW-0813">Transport</keyword>
<keyword evidence="8" id="KW-1185">Reference proteome</keyword>
<keyword evidence="4" id="KW-0547">Nucleotide-binding</keyword>
<dbReference type="OrthoDB" id="9778547at2"/>
<evidence type="ECO:0000313" key="8">
    <source>
        <dbReference type="Proteomes" id="UP000217935"/>
    </source>
</evidence>
<keyword evidence="5 7" id="KW-0067">ATP-binding</keyword>
<dbReference type="KEGG" id="ceh:CEW89_05735"/>
<dbReference type="InterPro" id="IPR003593">
    <property type="entry name" value="AAA+_ATPase"/>
</dbReference>
<evidence type="ECO:0000256" key="4">
    <source>
        <dbReference type="ARBA" id="ARBA00022741"/>
    </source>
</evidence>
<dbReference type="Gene3D" id="3.40.50.300">
    <property type="entry name" value="P-loop containing nucleotide triphosphate hydrolases"/>
    <property type="match status" value="1"/>
</dbReference>
<reference evidence="7 8" key="1">
    <citation type="submission" date="2017-06" db="EMBL/GenBank/DDBJ databases">
        <title>Celeribacter sp. TSPH2 complete genome sequence.</title>
        <authorList>
            <person name="Woo J.-H."/>
            <person name="Kim H.-S."/>
        </authorList>
    </citation>
    <scope>NUCLEOTIDE SEQUENCE [LARGE SCALE GENOMIC DNA]</scope>
    <source>
        <strain evidence="7 8">TSPH2</strain>
    </source>
</reference>
<dbReference type="Proteomes" id="UP000217935">
    <property type="component" value="Chromosome"/>
</dbReference>
<comment type="similarity">
    <text evidence="1">Belongs to the ABC transporter superfamily.</text>
</comment>
<proteinExistence type="inferred from homology"/>
<dbReference type="PANTHER" id="PTHR42711:SF5">
    <property type="entry name" value="ABC TRANSPORTER ATP-BINDING PROTEIN NATA"/>
    <property type="match status" value="1"/>
</dbReference>
<evidence type="ECO:0000256" key="2">
    <source>
        <dbReference type="ARBA" id="ARBA00022448"/>
    </source>
</evidence>
<name>A0A291GAC9_9RHOB</name>
<dbReference type="GO" id="GO:0005524">
    <property type="term" value="F:ATP binding"/>
    <property type="evidence" value="ECO:0007669"/>
    <property type="project" value="UniProtKB-KW"/>
</dbReference>
<dbReference type="PANTHER" id="PTHR42711">
    <property type="entry name" value="ABC TRANSPORTER ATP-BINDING PROTEIN"/>
    <property type="match status" value="1"/>
</dbReference>
<accession>A0A291GAC9</accession>
<protein>
    <submittedName>
        <fullName evidence="7">ABC transporter ATP-binding protein</fullName>
    </submittedName>
</protein>
<evidence type="ECO:0000259" key="6">
    <source>
        <dbReference type="PROSITE" id="PS50893"/>
    </source>
</evidence>
<dbReference type="Pfam" id="PF00005">
    <property type="entry name" value="ABC_tran"/>
    <property type="match status" value="1"/>
</dbReference>
<dbReference type="STRING" id="1758178.GCA_001550095_01329"/>
<dbReference type="InterPro" id="IPR027417">
    <property type="entry name" value="P-loop_NTPase"/>
</dbReference>
<gene>
    <name evidence="7" type="ORF">CEW89_05735</name>
</gene>
<dbReference type="AlphaFoldDB" id="A0A291GAC9"/>
<dbReference type="RefSeq" id="WP_096805236.1">
    <property type="nucleotide sequence ID" value="NZ_CP022196.1"/>
</dbReference>
<dbReference type="NCBIfam" id="TIGR03864">
    <property type="entry name" value="PQQ_ABC_ATP"/>
    <property type="match status" value="1"/>
</dbReference>
<dbReference type="SUPFAM" id="SSF52540">
    <property type="entry name" value="P-loop containing nucleoside triphosphate hydrolases"/>
    <property type="match status" value="1"/>
</dbReference>
<dbReference type="EMBL" id="CP022196">
    <property type="protein sequence ID" value="ATG47117.1"/>
    <property type="molecule type" value="Genomic_DNA"/>
</dbReference>
<evidence type="ECO:0000256" key="1">
    <source>
        <dbReference type="ARBA" id="ARBA00005417"/>
    </source>
</evidence>
<dbReference type="InterPro" id="IPR050763">
    <property type="entry name" value="ABC_transporter_ATP-binding"/>
</dbReference>
<organism evidence="7 8">
    <name type="scientific">Celeribacter ethanolicus</name>
    <dbReference type="NCBI Taxonomy" id="1758178"/>
    <lineage>
        <taxon>Bacteria</taxon>
        <taxon>Pseudomonadati</taxon>
        <taxon>Pseudomonadota</taxon>
        <taxon>Alphaproteobacteria</taxon>
        <taxon>Rhodobacterales</taxon>
        <taxon>Roseobacteraceae</taxon>
        <taxon>Celeribacter</taxon>
    </lineage>
</organism>
<evidence type="ECO:0000256" key="3">
    <source>
        <dbReference type="ARBA" id="ARBA00022458"/>
    </source>
</evidence>
<evidence type="ECO:0000313" key="7">
    <source>
        <dbReference type="EMBL" id="ATG47117.1"/>
    </source>
</evidence>
<sequence>MTGLNVENITHDWGAKRALDAVSFSVAPGQFCALLGPNGAGKSTLFGLLTRLFTPRTGRIEIAGHDVSREPLGALSKTGVVFQQPTLDLDLSVWRNMLYFAGLHGITGRAARLAASEALDRLGMEERARERVRDLNGGHRRRLEIARALMHRPGVLLLDEPTVGLDAQTRSDLVAHVHGLARDTGLAVLWATHLTDEIWPIDQLVVLHKGRVLEQGEVPVTGAALTAHFLRLTESEGA</sequence>
<feature type="domain" description="ABC transporter" evidence="6">
    <location>
        <begin position="4"/>
        <end position="234"/>
    </location>
</feature>